<accession>A0AA36NIU9</accession>
<organism evidence="1 2">
    <name type="scientific">Effrenium voratum</name>
    <dbReference type="NCBI Taxonomy" id="2562239"/>
    <lineage>
        <taxon>Eukaryota</taxon>
        <taxon>Sar</taxon>
        <taxon>Alveolata</taxon>
        <taxon>Dinophyceae</taxon>
        <taxon>Suessiales</taxon>
        <taxon>Symbiodiniaceae</taxon>
        <taxon>Effrenium</taxon>
    </lineage>
</organism>
<keyword evidence="2" id="KW-1185">Reference proteome</keyword>
<evidence type="ECO:0000313" key="2">
    <source>
        <dbReference type="Proteomes" id="UP001178507"/>
    </source>
</evidence>
<dbReference type="InterPro" id="IPR035992">
    <property type="entry name" value="Ricin_B-like_lectins"/>
</dbReference>
<protein>
    <submittedName>
        <fullName evidence="1">Uncharacterized protein</fullName>
    </submittedName>
</protein>
<comment type="caution">
    <text evidence="1">The sequence shown here is derived from an EMBL/GenBank/DDBJ whole genome shotgun (WGS) entry which is preliminary data.</text>
</comment>
<sequence>MFPARVNIVFGRRWALTKKKHGNCPADIDHISEVQKEDQFRRNCDYRWLIQSDSRLEGVLIRNDHHPRRALSGGIPLRLESASKSDANQRWTLCFANGSPGLQQPFQIKSVRSGMYLVVDEGARLVTLQKDAPEQQWQLHDATRNAVPAFIPGKVSPRSVVEELQLEAFDGDAASAFSAPQSSPLGSFSSAGPLPAPGPDFSPVAKLFGEVVLSNALEPDPSSLFGLLQGGEQNAGQNAFDRLVQQGQPKELYIKRAGGLSEAGRNSSGPRDWGVKTHFDPRVLPGHGWAPLQVLNRIWGRGSSFMHRYQARRNGRDVVWSGLDFREERPWQACGELKCQVNVPVLGWRPYQEVTRFALCYEPEAFAATFPGADGEVLVVQQAPCGLRENSFSRPWLRPKVPGPTILRAFGCSPTGAFLNKQAEGQRQAHNDFLKAFQEEADAWNKHPNAKDVKDWAEASIKKWVPESCCLGALTMTKCHVQ</sequence>
<name>A0AA36NIU9_9DINO</name>
<dbReference type="AlphaFoldDB" id="A0AA36NIU9"/>
<dbReference type="Proteomes" id="UP001178507">
    <property type="component" value="Unassembled WGS sequence"/>
</dbReference>
<reference evidence="1" key="1">
    <citation type="submission" date="2023-08" db="EMBL/GenBank/DDBJ databases">
        <authorList>
            <person name="Chen Y."/>
            <person name="Shah S."/>
            <person name="Dougan E. K."/>
            <person name="Thang M."/>
            <person name="Chan C."/>
        </authorList>
    </citation>
    <scope>NUCLEOTIDE SEQUENCE</scope>
</reference>
<gene>
    <name evidence="1" type="ORF">EVOR1521_LOCUS26523</name>
</gene>
<dbReference type="EMBL" id="CAUJNA010003517">
    <property type="protein sequence ID" value="CAJ1403973.1"/>
    <property type="molecule type" value="Genomic_DNA"/>
</dbReference>
<dbReference type="SUPFAM" id="SSF50370">
    <property type="entry name" value="Ricin B-like lectins"/>
    <property type="match status" value="1"/>
</dbReference>
<evidence type="ECO:0000313" key="1">
    <source>
        <dbReference type="EMBL" id="CAJ1403973.1"/>
    </source>
</evidence>
<proteinExistence type="predicted"/>